<sequence>MRYMPFRDEYRGRRTRILVISVLVAGTLSAPVAVSAAPVSINATQNRAVTAGARVTAAVSDQPRSYTEAQIAELTGRKQAKENQTANLGKQGPEPRHGALGPEMAVPGGISAATASVLRNSTIPASGISGGASFSSFVQEPSTDANGANIFQVGNWYASRSTNNGATWNFLDPFTLFGSGFCCDQVTQYDAATGRQFWLLQYNNRLVIANASAAGAGAFTNWCFWNMDATWFGLAAGTTLDYNDITITNNFVAISTNFFPASGPQGSAIVRLPKFPMSTCSGFSYNFLNRTDSFTFKLVPGSTDTLFWGSNWGQTNGSSFRVYAWAESSGSYSWWDRTVASYGFFTRNSGQNCGSTDGVVRNWCQFADSRTLGAYRASGILGFSFNAKQDAAHPFPYTRIVWFNESTKAYIGAGDQWGTWGAIQFMSMAPNNAGRVGNTFAWGGGTGTTHYYPGAAVNNSPANAIDTSPNYYLWGGGNTCTSTGGLYRWGDYLTVRTYKANPAQWVAAGFAITGGHCGAAGAYSEPHNVLFS</sequence>
<gene>
    <name evidence="3" type="ORF">SAMN04488000_12466</name>
</gene>
<evidence type="ECO:0000256" key="2">
    <source>
        <dbReference type="SAM" id="SignalP"/>
    </source>
</evidence>
<protein>
    <submittedName>
        <fullName evidence="3">Uncharacterized protein</fullName>
    </submittedName>
</protein>
<accession>A0A1H9WT08</accession>
<feature type="chain" id="PRO_5011761038" evidence="2">
    <location>
        <begin position="37"/>
        <end position="532"/>
    </location>
</feature>
<evidence type="ECO:0000256" key="1">
    <source>
        <dbReference type="SAM" id="MobiDB-lite"/>
    </source>
</evidence>
<feature type="region of interest" description="Disordered" evidence="1">
    <location>
        <begin position="75"/>
        <end position="105"/>
    </location>
</feature>
<proteinExistence type="predicted"/>
<reference evidence="4" key="1">
    <citation type="submission" date="2016-10" db="EMBL/GenBank/DDBJ databases">
        <authorList>
            <person name="Varghese N."/>
            <person name="Submissions S."/>
        </authorList>
    </citation>
    <scope>NUCLEOTIDE SEQUENCE [LARGE SCALE GENOMIC DNA]</scope>
    <source>
        <strain evidence="4">DSM 44437</strain>
    </source>
</reference>
<feature type="signal peptide" evidence="2">
    <location>
        <begin position="1"/>
        <end position="36"/>
    </location>
</feature>
<evidence type="ECO:0000313" key="3">
    <source>
        <dbReference type="EMBL" id="SES36807.1"/>
    </source>
</evidence>
<name>A0A1H9WT08_9PSEU</name>
<organism evidence="3 4">
    <name type="scientific">Lentzea albida</name>
    <dbReference type="NCBI Taxonomy" id="65499"/>
    <lineage>
        <taxon>Bacteria</taxon>
        <taxon>Bacillati</taxon>
        <taxon>Actinomycetota</taxon>
        <taxon>Actinomycetes</taxon>
        <taxon>Pseudonocardiales</taxon>
        <taxon>Pseudonocardiaceae</taxon>
        <taxon>Lentzea</taxon>
    </lineage>
</organism>
<evidence type="ECO:0000313" key="4">
    <source>
        <dbReference type="Proteomes" id="UP000199503"/>
    </source>
</evidence>
<keyword evidence="2" id="KW-0732">Signal</keyword>
<dbReference type="EMBL" id="FOFV01000024">
    <property type="protein sequence ID" value="SES36807.1"/>
    <property type="molecule type" value="Genomic_DNA"/>
</dbReference>
<dbReference type="Proteomes" id="UP000199503">
    <property type="component" value="Unassembled WGS sequence"/>
</dbReference>
<keyword evidence="4" id="KW-1185">Reference proteome</keyword>
<dbReference type="AlphaFoldDB" id="A0A1H9WT08"/>